<proteinExistence type="predicted"/>
<accession>A0A915DWZ4</accession>
<sequence>MISKSYTVVVEDLPAFVECADKGSGVTCAMIFRTGLCSNIRYGKFAAAHVLMPHNLPKRLRIFVENYFPLAYQYI</sequence>
<dbReference type="WBParaSite" id="jg24557">
    <property type="protein sequence ID" value="jg24557"/>
    <property type="gene ID" value="jg24557"/>
</dbReference>
<evidence type="ECO:0000313" key="1">
    <source>
        <dbReference type="Proteomes" id="UP000887574"/>
    </source>
</evidence>
<evidence type="ECO:0000313" key="2">
    <source>
        <dbReference type="WBParaSite" id="jg24557"/>
    </source>
</evidence>
<name>A0A915DWZ4_9BILA</name>
<keyword evidence="1" id="KW-1185">Reference proteome</keyword>
<reference evidence="2" key="1">
    <citation type="submission" date="2022-11" db="UniProtKB">
        <authorList>
            <consortium name="WormBaseParasite"/>
        </authorList>
    </citation>
    <scope>IDENTIFICATION</scope>
</reference>
<protein>
    <submittedName>
        <fullName evidence="2">Uncharacterized protein</fullName>
    </submittedName>
</protein>
<dbReference type="AlphaFoldDB" id="A0A915DWZ4"/>
<dbReference type="Proteomes" id="UP000887574">
    <property type="component" value="Unplaced"/>
</dbReference>
<organism evidence="1 2">
    <name type="scientific">Ditylenchus dipsaci</name>
    <dbReference type="NCBI Taxonomy" id="166011"/>
    <lineage>
        <taxon>Eukaryota</taxon>
        <taxon>Metazoa</taxon>
        <taxon>Ecdysozoa</taxon>
        <taxon>Nematoda</taxon>
        <taxon>Chromadorea</taxon>
        <taxon>Rhabditida</taxon>
        <taxon>Tylenchina</taxon>
        <taxon>Tylenchomorpha</taxon>
        <taxon>Sphaerularioidea</taxon>
        <taxon>Anguinidae</taxon>
        <taxon>Anguininae</taxon>
        <taxon>Ditylenchus</taxon>
    </lineage>
</organism>